<organism evidence="4">
    <name type="scientific">Gordonia sp. MP11Mi</name>
    <dbReference type="NCBI Taxonomy" id="3022769"/>
    <lineage>
        <taxon>Bacteria</taxon>
        <taxon>Bacillati</taxon>
        <taxon>Actinomycetota</taxon>
        <taxon>Actinomycetes</taxon>
        <taxon>Mycobacteriales</taxon>
        <taxon>Gordoniaceae</taxon>
        <taxon>Gordonia</taxon>
    </lineage>
</organism>
<feature type="domain" description="HTH araC/xylS-type" evidence="3">
    <location>
        <begin position="216"/>
        <end position="314"/>
    </location>
</feature>
<dbReference type="GO" id="GO:0003700">
    <property type="term" value="F:DNA-binding transcription factor activity"/>
    <property type="evidence" value="ECO:0007669"/>
    <property type="project" value="InterPro"/>
</dbReference>
<dbReference type="SUPFAM" id="SSF52317">
    <property type="entry name" value="Class I glutamine amidotransferase-like"/>
    <property type="match status" value="1"/>
</dbReference>
<keyword evidence="2" id="KW-0804">Transcription</keyword>
<dbReference type="Gene3D" id="3.40.50.880">
    <property type="match status" value="1"/>
</dbReference>
<dbReference type="SMART" id="SM00342">
    <property type="entry name" value="HTH_ARAC"/>
    <property type="match status" value="1"/>
</dbReference>
<dbReference type="RefSeq" id="WP_420041665.1">
    <property type="nucleotide sequence ID" value="NZ_CP128986.1"/>
</dbReference>
<dbReference type="Gene3D" id="1.10.10.60">
    <property type="entry name" value="Homeodomain-like"/>
    <property type="match status" value="1"/>
</dbReference>
<dbReference type="EMBL" id="CP128986">
    <property type="protein sequence ID" value="WOC12433.1"/>
    <property type="molecule type" value="Genomic_DNA"/>
</dbReference>
<dbReference type="InterPro" id="IPR052158">
    <property type="entry name" value="INH-QAR"/>
</dbReference>
<dbReference type="InterPro" id="IPR009057">
    <property type="entry name" value="Homeodomain-like_sf"/>
</dbReference>
<reference evidence="4" key="1">
    <citation type="submission" date="2023-06" db="EMBL/GenBank/DDBJ databases">
        <title>Gordonia sp. nov. and Pseudochrobactrum sp. nov., two species isolated from the burying beetle Nicrophorus vespilloides.</title>
        <authorList>
            <person name="Poehlein A."/>
            <person name="Guzman J."/>
            <person name="Daniel R."/>
            <person name="Vilcinskas A."/>
        </authorList>
    </citation>
    <scope>NUCLEOTIDE SEQUENCE</scope>
    <source>
        <strain evidence="4">MP11Mi</strain>
    </source>
</reference>
<protein>
    <submittedName>
        <fullName evidence="4">HTH-type transcriptional regulator CdhR</fullName>
    </submittedName>
</protein>
<dbReference type="InterPro" id="IPR002818">
    <property type="entry name" value="DJ-1/PfpI"/>
</dbReference>
<dbReference type="Pfam" id="PF01965">
    <property type="entry name" value="DJ-1_PfpI"/>
    <property type="match status" value="1"/>
</dbReference>
<dbReference type="PANTHER" id="PTHR43130">
    <property type="entry name" value="ARAC-FAMILY TRANSCRIPTIONAL REGULATOR"/>
    <property type="match status" value="1"/>
</dbReference>
<accession>A0AA97GW84</accession>
<dbReference type="PROSITE" id="PS01124">
    <property type="entry name" value="HTH_ARAC_FAMILY_2"/>
    <property type="match status" value="1"/>
</dbReference>
<name>A0AA97GW84_9ACTN</name>
<evidence type="ECO:0000259" key="3">
    <source>
        <dbReference type="PROSITE" id="PS01124"/>
    </source>
</evidence>
<proteinExistence type="predicted"/>
<dbReference type="InterPro" id="IPR029062">
    <property type="entry name" value="Class_I_gatase-like"/>
</dbReference>
<dbReference type="InterPro" id="IPR018060">
    <property type="entry name" value="HTH_AraC"/>
</dbReference>
<evidence type="ECO:0000256" key="1">
    <source>
        <dbReference type="ARBA" id="ARBA00023015"/>
    </source>
</evidence>
<dbReference type="SUPFAM" id="SSF46689">
    <property type="entry name" value="Homeodomain-like"/>
    <property type="match status" value="2"/>
</dbReference>
<dbReference type="AlphaFoldDB" id="A0AA97GW84"/>
<evidence type="ECO:0000313" key="4">
    <source>
        <dbReference type="EMBL" id="WOC12433.1"/>
    </source>
</evidence>
<keyword evidence="1" id="KW-0805">Transcription regulation</keyword>
<evidence type="ECO:0000256" key="2">
    <source>
        <dbReference type="ARBA" id="ARBA00023163"/>
    </source>
</evidence>
<dbReference type="PANTHER" id="PTHR43130:SF3">
    <property type="entry name" value="HTH-TYPE TRANSCRIPTIONAL REGULATOR RV1931C"/>
    <property type="match status" value="1"/>
</dbReference>
<dbReference type="GO" id="GO:0043565">
    <property type="term" value="F:sequence-specific DNA binding"/>
    <property type="evidence" value="ECO:0007669"/>
    <property type="project" value="InterPro"/>
</dbReference>
<dbReference type="CDD" id="cd03137">
    <property type="entry name" value="GATase1_AraC_1"/>
    <property type="match status" value="1"/>
</dbReference>
<dbReference type="Pfam" id="PF12833">
    <property type="entry name" value="HTH_18"/>
    <property type="match status" value="1"/>
</dbReference>
<sequence length="324" mass="34856">MHIVAVLLLEPAVGFDASIAQTCFGMADDEAGNRLYEVITCSVDGSGVRTTNGYSIAPDSDASALARADTVVIPGTRQHDARVLGTLTEPIRDAIAQVRPGTRLVSICTGAFILAAAGILDGRRATTHWQTGGDLARLHPTVDLVEHVLYVDDGGVYTSAGLAAGLDLCLHLIREDHGTATAARVARYCVIPPAREGMQAQFVDRPVPSRGDGTTSDTRAWATAHPGENLSVERLARRSSMSVRTFNRRFREETGQTPGAWVQRLRIDHARELLESSDMSIDDVAARSGLGSATSLRTHLRRDTGVPPATYRRLARQDRIPSGQ</sequence>
<gene>
    <name evidence="4" type="primary">cdhR</name>
    <name evidence="4" type="ORF">MP11Mi_15190</name>
</gene>